<protein>
    <recommendedName>
        <fullName evidence="4">Enoyl-CoA hydratase</fullName>
    </recommendedName>
</protein>
<accession>A0A381WAY0</accession>
<dbReference type="CDD" id="cd06558">
    <property type="entry name" value="crotonase-like"/>
    <property type="match status" value="1"/>
</dbReference>
<dbReference type="PROSITE" id="PS00166">
    <property type="entry name" value="ENOYL_COA_HYDRATASE"/>
    <property type="match status" value="1"/>
</dbReference>
<name>A0A381WAY0_9ZZZZ</name>
<dbReference type="InterPro" id="IPR014748">
    <property type="entry name" value="Enoyl-CoA_hydra_C"/>
</dbReference>
<evidence type="ECO:0000313" key="3">
    <source>
        <dbReference type="EMBL" id="SVA49441.1"/>
    </source>
</evidence>
<dbReference type="InterPro" id="IPR018376">
    <property type="entry name" value="Enoyl-CoA_hyd/isom_CS"/>
</dbReference>
<evidence type="ECO:0000256" key="2">
    <source>
        <dbReference type="ARBA" id="ARBA00023239"/>
    </source>
</evidence>
<dbReference type="EMBL" id="UINC01011174">
    <property type="protein sequence ID" value="SVA49441.1"/>
    <property type="molecule type" value="Genomic_DNA"/>
</dbReference>
<dbReference type="SUPFAM" id="SSF52096">
    <property type="entry name" value="ClpP/crotonase"/>
    <property type="match status" value="1"/>
</dbReference>
<dbReference type="Gene3D" id="3.90.226.10">
    <property type="entry name" value="2-enoyl-CoA Hydratase, Chain A, domain 1"/>
    <property type="match status" value="1"/>
</dbReference>
<proteinExistence type="inferred from homology"/>
<gene>
    <name evidence="3" type="ORF">METZ01_LOCUS102295</name>
</gene>
<keyword evidence="2" id="KW-0456">Lyase</keyword>
<sequence length="216" mass="23355">RVVIITGEGRGFCSGADLSRMASRGSENRKLPGDSSGQSGNRIQELASSIRRIPQPVIAAVNGAAVGAGFSIALACDIRIASEEAKFSAIFVRRGLVPDTAASSTLSEIAGHSVAAEMCLTGRIYDAEWAKSHGLVNHIVKPQLLMSEALKFAEDISSNPPLAIRNTKQLLRSGYRDWVDTVSDEDHYGSPLYDTYDQKEAVEAFLEKRDPIYRGD</sequence>
<dbReference type="InterPro" id="IPR029045">
    <property type="entry name" value="ClpP/crotonase-like_dom_sf"/>
</dbReference>
<dbReference type="PANTHER" id="PTHR11941">
    <property type="entry name" value="ENOYL-COA HYDRATASE-RELATED"/>
    <property type="match status" value="1"/>
</dbReference>
<comment type="similarity">
    <text evidence="1">Belongs to the enoyl-CoA hydratase/isomerase family.</text>
</comment>
<dbReference type="PANTHER" id="PTHR11941:SF54">
    <property type="entry name" value="ENOYL-COA HYDRATASE, MITOCHONDRIAL"/>
    <property type="match status" value="1"/>
</dbReference>
<dbReference type="Gene3D" id="1.10.12.10">
    <property type="entry name" value="Lyase 2-enoyl-coa Hydratase, Chain A, domain 2"/>
    <property type="match status" value="1"/>
</dbReference>
<organism evidence="3">
    <name type="scientific">marine metagenome</name>
    <dbReference type="NCBI Taxonomy" id="408172"/>
    <lineage>
        <taxon>unclassified sequences</taxon>
        <taxon>metagenomes</taxon>
        <taxon>ecological metagenomes</taxon>
    </lineage>
</organism>
<evidence type="ECO:0000256" key="1">
    <source>
        <dbReference type="ARBA" id="ARBA00005254"/>
    </source>
</evidence>
<evidence type="ECO:0008006" key="4">
    <source>
        <dbReference type="Google" id="ProtNLM"/>
    </source>
</evidence>
<dbReference type="GO" id="GO:0016829">
    <property type="term" value="F:lyase activity"/>
    <property type="evidence" value="ECO:0007669"/>
    <property type="project" value="UniProtKB-KW"/>
</dbReference>
<dbReference type="GO" id="GO:0006635">
    <property type="term" value="P:fatty acid beta-oxidation"/>
    <property type="evidence" value="ECO:0007669"/>
    <property type="project" value="TreeGrafter"/>
</dbReference>
<reference evidence="3" key="1">
    <citation type="submission" date="2018-05" db="EMBL/GenBank/DDBJ databases">
        <authorList>
            <person name="Lanie J.A."/>
            <person name="Ng W.-L."/>
            <person name="Kazmierczak K.M."/>
            <person name="Andrzejewski T.M."/>
            <person name="Davidsen T.M."/>
            <person name="Wayne K.J."/>
            <person name="Tettelin H."/>
            <person name="Glass J.I."/>
            <person name="Rusch D."/>
            <person name="Podicherti R."/>
            <person name="Tsui H.-C.T."/>
            <person name="Winkler M.E."/>
        </authorList>
    </citation>
    <scope>NUCLEOTIDE SEQUENCE</scope>
</reference>
<feature type="non-terminal residue" evidence="3">
    <location>
        <position position="1"/>
    </location>
</feature>
<dbReference type="Pfam" id="PF00378">
    <property type="entry name" value="ECH_1"/>
    <property type="match status" value="1"/>
</dbReference>
<dbReference type="InterPro" id="IPR001753">
    <property type="entry name" value="Enoyl-CoA_hydra/iso"/>
</dbReference>
<dbReference type="AlphaFoldDB" id="A0A381WAY0"/>